<name>A0A9E7R2M5_9EURY</name>
<dbReference type="KEGG" id="ssai:N0B31_16260"/>
<evidence type="ECO:0000313" key="3">
    <source>
        <dbReference type="Proteomes" id="UP001057580"/>
    </source>
</evidence>
<evidence type="ECO:0000313" key="2">
    <source>
        <dbReference type="EMBL" id="UWM53678.1"/>
    </source>
</evidence>
<dbReference type="AlphaFoldDB" id="A0A9E7R2M5"/>
<dbReference type="InterPro" id="IPR050276">
    <property type="entry name" value="MshD_Acetyltransferase"/>
</dbReference>
<feature type="domain" description="N-acetyltransferase" evidence="1">
    <location>
        <begin position="29"/>
        <end position="174"/>
    </location>
</feature>
<dbReference type="GO" id="GO:0016747">
    <property type="term" value="F:acyltransferase activity, transferring groups other than amino-acyl groups"/>
    <property type="evidence" value="ECO:0007669"/>
    <property type="project" value="InterPro"/>
</dbReference>
<dbReference type="InterPro" id="IPR016181">
    <property type="entry name" value="Acyl_CoA_acyltransferase"/>
</dbReference>
<sequence length="194" mass="21034">MSGFVYPDEVAGPYEAPPCVFEDRNGREIRVERYDDEFEAVVEMYTAFDPADRAQGIPPVKDEAIRNWLEAILADECVNVLAWDGDSVVGHATLVPDGDEAYELAIFVLSDYQDAGIGTGLIEALLGAGYEAGIDRVWLTVERWNNPAVALYRKVGFEAGDAGSFELEMTAALTEAGTGAGDTETDLGIDDSDR</sequence>
<keyword evidence="3" id="KW-1185">Reference proteome</keyword>
<proteinExistence type="predicted"/>
<evidence type="ECO:0000259" key="1">
    <source>
        <dbReference type="PROSITE" id="PS51186"/>
    </source>
</evidence>
<dbReference type="SUPFAM" id="SSF55729">
    <property type="entry name" value="Acyl-CoA N-acyltransferases (Nat)"/>
    <property type="match status" value="1"/>
</dbReference>
<protein>
    <submittedName>
        <fullName evidence="2">GNAT family N-acetyltransferase</fullName>
    </submittedName>
</protein>
<dbReference type="Pfam" id="PF00583">
    <property type="entry name" value="Acetyltransf_1"/>
    <property type="match status" value="1"/>
</dbReference>
<dbReference type="PROSITE" id="PS51186">
    <property type="entry name" value="GNAT"/>
    <property type="match status" value="1"/>
</dbReference>
<dbReference type="CDD" id="cd04301">
    <property type="entry name" value="NAT_SF"/>
    <property type="match status" value="1"/>
</dbReference>
<organism evidence="2 3">
    <name type="scientific">Salinirubellus salinus</name>
    <dbReference type="NCBI Taxonomy" id="1364945"/>
    <lineage>
        <taxon>Archaea</taxon>
        <taxon>Methanobacteriati</taxon>
        <taxon>Methanobacteriota</taxon>
        <taxon>Stenosarchaea group</taxon>
        <taxon>Halobacteria</taxon>
        <taxon>Halobacteriales</taxon>
        <taxon>Natronomonadaceae</taxon>
        <taxon>Salinirubellus</taxon>
    </lineage>
</organism>
<reference evidence="2" key="1">
    <citation type="submission" date="2022-09" db="EMBL/GenBank/DDBJ databases">
        <title>Diverse halophilic archaea isolated from saline environments.</title>
        <authorList>
            <person name="Cui H.-L."/>
        </authorList>
    </citation>
    <scope>NUCLEOTIDE SEQUENCE</scope>
    <source>
        <strain evidence="2">ZS-35-S2</strain>
    </source>
</reference>
<dbReference type="GeneID" id="74944008"/>
<dbReference type="InterPro" id="IPR000182">
    <property type="entry name" value="GNAT_dom"/>
</dbReference>
<accession>A0A9E7R2M5</accession>
<dbReference type="Gene3D" id="3.40.630.30">
    <property type="match status" value="1"/>
</dbReference>
<dbReference type="RefSeq" id="WP_260592672.1">
    <property type="nucleotide sequence ID" value="NZ_CP104003.1"/>
</dbReference>
<dbReference type="Proteomes" id="UP001057580">
    <property type="component" value="Chromosome"/>
</dbReference>
<dbReference type="EMBL" id="CP104003">
    <property type="protein sequence ID" value="UWM53678.1"/>
    <property type="molecule type" value="Genomic_DNA"/>
</dbReference>
<gene>
    <name evidence="2" type="ORF">N0B31_16260</name>
</gene>
<dbReference type="PANTHER" id="PTHR43617">
    <property type="entry name" value="L-AMINO ACID N-ACETYLTRANSFERASE"/>
    <property type="match status" value="1"/>
</dbReference>